<name>A0AA39CHB4_9EURO</name>
<comment type="caution">
    <text evidence="1">The sequence shown here is derived from an EMBL/GenBank/DDBJ whole genome shotgun (WGS) entry which is preliminary data.</text>
</comment>
<dbReference type="AlphaFoldDB" id="A0AA39CHB4"/>
<protein>
    <submittedName>
        <fullName evidence="1">Uncharacterized protein</fullName>
    </submittedName>
</protein>
<evidence type="ECO:0000313" key="1">
    <source>
        <dbReference type="EMBL" id="KAJ9608065.1"/>
    </source>
</evidence>
<gene>
    <name evidence="1" type="ORF">H2200_007053</name>
</gene>
<accession>A0AA39CHB4</accession>
<reference evidence="1" key="1">
    <citation type="submission" date="2022-10" db="EMBL/GenBank/DDBJ databases">
        <title>Culturing micro-colonial fungi from biological soil crusts in the Mojave desert and describing Neophaeococcomyces mojavensis, and introducing the new genera and species Taxawa tesnikishii.</title>
        <authorList>
            <person name="Kurbessoian T."/>
            <person name="Stajich J.E."/>
        </authorList>
    </citation>
    <scope>NUCLEOTIDE SEQUENCE</scope>
    <source>
        <strain evidence="1">TK_41</strain>
    </source>
</reference>
<dbReference type="Proteomes" id="UP001172673">
    <property type="component" value="Unassembled WGS sequence"/>
</dbReference>
<keyword evidence="2" id="KW-1185">Reference proteome</keyword>
<sequence length="320" mass="35298">MEDWHLKEEEAYSGTMDADQRPVHGWERRQAPPDPVPVFIPPLKQDITPELIQESLSVQPQNTALVTSIIPYFHDGVVRVYLQLDGPVTSTLVVNASTSLPCGPIGLVDPQPNVALVPLVVNQGQGQPQTVVADCECIAVNMYQPGVVTYWIQKATDGTIYSVLGTALLQDIDKMNTTQSTALTLTALSPGASKRSVPDNVDYVRPEKRQIWRVNCNYPCPFYHMRMLKGTDGTCACLFKGADEKFVDTRAGKYEKFVARDFIQPDLMNAKMTADACAAISCFNNGGDPTPALFNPFHQTCWCITQPYIESNPNAWTPSS</sequence>
<organism evidence="1 2">
    <name type="scientific">Cladophialophora chaetospira</name>
    <dbReference type="NCBI Taxonomy" id="386627"/>
    <lineage>
        <taxon>Eukaryota</taxon>
        <taxon>Fungi</taxon>
        <taxon>Dikarya</taxon>
        <taxon>Ascomycota</taxon>
        <taxon>Pezizomycotina</taxon>
        <taxon>Eurotiomycetes</taxon>
        <taxon>Chaetothyriomycetidae</taxon>
        <taxon>Chaetothyriales</taxon>
        <taxon>Herpotrichiellaceae</taxon>
        <taxon>Cladophialophora</taxon>
    </lineage>
</organism>
<evidence type="ECO:0000313" key="2">
    <source>
        <dbReference type="Proteomes" id="UP001172673"/>
    </source>
</evidence>
<dbReference type="EMBL" id="JAPDRK010000010">
    <property type="protein sequence ID" value="KAJ9608065.1"/>
    <property type="molecule type" value="Genomic_DNA"/>
</dbReference>
<proteinExistence type="predicted"/>